<feature type="signal peptide" evidence="3">
    <location>
        <begin position="1"/>
        <end position="25"/>
    </location>
</feature>
<dbReference type="GO" id="GO:0009279">
    <property type="term" value="C:cell outer membrane"/>
    <property type="evidence" value="ECO:0007669"/>
    <property type="project" value="UniProtKB-SubCell"/>
</dbReference>
<evidence type="ECO:0000256" key="3">
    <source>
        <dbReference type="SAM" id="SignalP"/>
    </source>
</evidence>
<evidence type="ECO:0000313" key="6">
    <source>
        <dbReference type="Proteomes" id="UP000077349"/>
    </source>
</evidence>
<evidence type="ECO:0000256" key="2">
    <source>
        <dbReference type="SAM" id="MobiDB-lite"/>
    </source>
</evidence>
<gene>
    <name evidence="5" type="ORF">Amal_00727</name>
</gene>
<dbReference type="PROSITE" id="PS52016">
    <property type="entry name" value="TONB_DEPENDENT_REC_3"/>
    <property type="match status" value="1"/>
</dbReference>
<dbReference type="PATRIC" id="fig|178901.16.peg.772"/>
<organism evidence="5 6">
    <name type="scientific">Acetobacter malorum</name>
    <dbReference type="NCBI Taxonomy" id="178901"/>
    <lineage>
        <taxon>Bacteria</taxon>
        <taxon>Pseudomonadati</taxon>
        <taxon>Pseudomonadota</taxon>
        <taxon>Alphaproteobacteria</taxon>
        <taxon>Acetobacterales</taxon>
        <taxon>Acetobacteraceae</taxon>
        <taxon>Acetobacter</taxon>
    </lineage>
</organism>
<dbReference type="Pfam" id="PF07715">
    <property type="entry name" value="Plug"/>
    <property type="match status" value="1"/>
</dbReference>
<evidence type="ECO:0000313" key="5">
    <source>
        <dbReference type="EMBL" id="OAG78110.1"/>
    </source>
</evidence>
<keyword evidence="3" id="KW-0732">Signal</keyword>
<dbReference type="InterPro" id="IPR037066">
    <property type="entry name" value="Plug_dom_sf"/>
</dbReference>
<reference evidence="5 6" key="1">
    <citation type="submission" date="2016-03" db="EMBL/GenBank/DDBJ databases">
        <title>Draft genome sequence of Acetobacter malorum CECT 7742, a strain isolated from strawberry vinegar.</title>
        <authorList>
            <person name="Sainz F."/>
            <person name="Mas A."/>
            <person name="Torija M.J."/>
        </authorList>
    </citation>
    <scope>NUCLEOTIDE SEQUENCE [LARGE SCALE GENOMIC DNA]</scope>
    <source>
        <strain evidence="5 6">CECT 7742</strain>
    </source>
</reference>
<comment type="caution">
    <text evidence="5">The sequence shown here is derived from an EMBL/GenBank/DDBJ whole genome shotgun (WGS) entry which is preliminary data.</text>
</comment>
<keyword evidence="1" id="KW-0813">Transport</keyword>
<feature type="compositionally biased region" description="Low complexity" evidence="2">
    <location>
        <begin position="26"/>
        <end position="38"/>
    </location>
</feature>
<keyword evidence="1" id="KW-0472">Membrane</keyword>
<feature type="compositionally biased region" description="Low complexity" evidence="2">
    <location>
        <begin position="52"/>
        <end position="63"/>
    </location>
</feature>
<evidence type="ECO:0000259" key="4">
    <source>
        <dbReference type="Pfam" id="PF07715"/>
    </source>
</evidence>
<proteinExistence type="inferred from homology"/>
<feature type="region of interest" description="Disordered" evidence="2">
    <location>
        <begin position="26"/>
        <end position="103"/>
    </location>
</feature>
<feature type="domain" description="TonB-dependent receptor plug" evidence="4">
    <location>
        <begin position="97"/>
        <end position="194"/>
    </location>
</feature>
<comment type="similarity">
    <text evidence="1">Belongs to the TonB-dependent receptor family.</text>
</comment>
<dbReference type="Gene3D" id="2.170.130.10">
    <property type="entry name" value="TonB-dependent receptor, plug domain"/>
    <property type="match status" value="1"/>
</dbReference>
<accession>A0A177GCW3</accession>
<keyword evidence="1" id="KW-0812">Transmembrane</keyword>
<sequence length="294" mass="30346">MRLSLRQLSVSCVALTGLLAASAHAQSAPASSSGSQVKKVSKPAGPARKKSSSGNGLSSSVLGQYTGGTEEISVTSHSVSSNGVTNRTPGGGLMPHQTAPRSQSGVTRDFIAKQAPSSNITSLVADLPGVTVTSQDPFGMTGDHLQVRGLNETQMGYLFEGAPLADPINYAPYTSTLVDSENLGSVTVSQGSPDLNAPFYNAVGGQITATALNPSHRAGGFVDLGGGSYSYNKEFIRLDTGDIGNSGVRGYVSFSHTGYDNGARGPGGLLRYHVDSKFVKEWGDGNSISAIFLL</sequence>
<evidence type="ECO:0000256" key="1">
    <source>
        <dbReference type="PROSITE-ProRule" id="PRU01360"/>
    </source>
</evidence>
<dbReference type="InterPro" id="IPR039426">
    <property type="entry name" value="TonB-dep_rcpt-like"/>
</dbReference>
<keyword evidence="1" id="KW-1134">Transmembrane beta strand</keyword>
<comment type="subcellular location">
    <subcellularLocation>
        <location evidence="1">Cell outer membrane</location>
        <topology evidence="1">Multi-pass membrane protein</topology>
    </subcellularLocation>
</comment>
<dbReference type="Proteomes" id="UP000077349">
    <property type="component" value="Unassembled WGS sequence"/>
</dbReference>
<dbReference type="InterPro" id="IPR012910">
    <property type="entry name" value="Plug_dom"/>
</dbReference>
<name>A0A177GCW3_9PROT</name>
<keyword evidence="1" id="KW-0998">Cell outer membrane</keyword>
<dbReference type="EMBL" id="LVHD01000008">
    <property type="protein sequence ID" value="OAG78110.1"/>
    <property type="molecule type" value="Genomic_DNA"/>
</dbReference>
<feature type="chain" id="PRO_5008061816" evidence="3">
    <location>
        <begin position="26"/>
        <end position="294"/>
    </location>
</feature>
<feature type="compositionally biased region" description="Polar residues" evidence="2">
    <location>
        <begin position="72"/>
        <end position="88"/>
    </location>
</feature>
<dbReference type="SUPFAM" id="SSF56935">
    <property type="entry name" value="Porins"/>
    <property type="match status" value="1"/>
</dbReference>
<protein>
    <submittedName>
        <fullName evidence="5">TonB-dependent receptor</fullName>
    </submittedName>
</protein>
<keyword evidence="5" id="KW-0675">Receptor</keyword>
<dbReference type="AlphaFoldDB" id="A0A177GCW3"/>